<proteinExistence type="predicted"/>
<keyword evidence="1" id="KW-0436">Ligase</keyword>
<evidence type="ECO:0000259" key="5">
    <source>
        <dbReference type="Pfam" id="PF08245"/>
    </source>
</evidence>
<accession>A0A1F4XEK1</accession>
<dbReference type="Pfam" id="PF02875">
    <property type="entry name" value="Mur_ligase_C"/>
    <property type="match status" value="1"/>
</dbReference>
<sequence length="445" mass="47863">MFLRIAKQLVVSVLTLEARAVLRRYHPHIIAVTGSVGKTATKDAIYAVVARGAHVRKSEKSFNSEVGIPLTILGAPNAWSNPLRWVMNFVDGVLLIVFNSRYPEWLVLEVGADRPGDIKNIAAWLPVDIAVITRLPEMPVHVEFFDSPQAVTEEKAALITALKRGGVLVLFGDDEGVKALSSATRERVLTFGFGEGVDVRGEHATLLFEEGSPPAGGWPIGMSVQLHVGGVSAPVSIIGAVGAHALVPLLAAATVGEARGMDISTIVEGLKGYEPPPGRMRLIRGIKETLVIDDTYNSSPAAAGAALDTLALVAPGRAAQGGITPGRRIAVLGDMLELGRHSTAEHRKIGEHAAKTADMLITVGFRSREMVQGALDSGMPDANILQYEDATRAGAELENILREGDCVLVKGSQSMRMERVVEEIMLEPERAPELLVRQDEEWKRR</sequence>
<organism evidence="6 7">
    <name type="scientific">Candidatus Adlerbacteria bacterium RIFCSPLOWO2_01_FULL_51_16</name>
    <dbReference type="NCBI Taxonomy" id="1797243"/>
    <lineage>
        <taxon>Bacteria</taxon>
        <taxon>Candidatus Adleribacteriota</taxon>
    </lineage>
</organism>
<dbReference type="Gene3D" id="3.90.190.20">
    <property type="entry name" value="Mur ligase, C-terminal domain"/>
    <property type="match status" value="1"/>
</dbReference>
<reference evidence="6 7" key="1">
    <citation type="journal article" date="2016" name="Nat. Commun.">
        <title>Thousands of microbial genomes shed light on interconnected biogeochemical processes in an aquifer system.</title>
        <authorList>
            <person name="Anantharaman K."/>
            <person name="Brown C.T."/>
            <person name="Hug L.A."/>
            <person name="Sharon I."/>
            <person name="Castelle C.J."/>
            <person name="Probst A.J."/>
            <person name="Thomas B.C."/>
            <person name="Singh A."/>
            <person name="Wilkins M.J."/>
            <person name="Karaoz U."/>
            <person name="Brodie E.L."/>
            <person name="Williams K.H."/>
            <person name="Hubbard S.S."/>
            <person name="Banfield J.F."/>
        </authorList>
    </citation>
    <scope>NUCLEOTIDE SEQUENCE [LARGE SCALE GENOMIC DNA]</scope>
</reference>
<dbReference type="GO" id="GO:0016881">
    <property type="term" value="F:acid-amino acid ligase activity"/>
    <property type="evidence" value="ECO:0007669"/>
    <property type="project" value="InterPro"/>
</dbReference>
<evidence type="ECO:0000313" key="6">
    <source>
        <dbReference type="EMBL" id="OGC80107.1"/>
    </source>
</evidence>
<dbReference type="InterPro" id="IPR051046">
    <property type="entry name" value="MurCDEF_CellWall_CoF430Synth"/>
</dbReference>
<evidence type="ECO:0000256" key="1">
    <source>
        <dbReference type="ARBA" id="ARBA00022598"/>
    </source>
</evidence>
<dbReference type="InterPro" id="IPR036615">
    <property type="entry name" value="Mur_ligase_C_dom_sf"/>
</dbReference>
<dbReference type="InterPro" id="IPR013221">
    <property type="entry name" value="Mur_ligase_cen"/>
</dbReference>
<dbReference type="Gene3D" id="3.40.1190.10">
    <property type="entry name" value="Mur-like, catalytic domain"/>
    <property type="match status" value="1"/>
</dbReference>
<dbReference type="PANTHER" id="PTHR43024:SF1">
    <property type="entry name" value="UDP-N-ACETYLMURAMOYL-TRIPEPTIDE--D-ALANYL-D-ALANINE LIGASE"/>
    <property type="match status" value="1"/>
</dbReference>
<dbReference type="Pfam" id="PF08245">
    <property type="entry name" value="Mur_ligase_M"/>
    <property type="match status" value="1"/>
</dbReference>
<dbReference type="SUPFAM" id="SSF53244">
    <property type="entry name" value="MurD-like peptide ligases, peptide-binding domain"/>
    <property type="match status" value="1"/>
</dbReference>
<protein>
    <recommendedName>
        <fullName evidence="8">UDP-N-acetylmuramoyl-tripeptide--D-alanyl-D-alanine ligase</fullName>
    </recommendedName>
</protein>
<feature type="domain" description="Mur ligase central" evidence="5">
    <location>
        <begin position="32"/>
        <end position="201"/>
    </location>
</feature>
<dbReference type="AlphaFoldDB" id="A0A1F4XEK1"/>
<gene>
    <name evidence="6" type="ORF">A2943_03320</name>
</gene>
<keyword evidence="2" id="KW-0547">Nucleotide-binding</keyword>
<dbReference type="EMBL" id="MEWX01000029">
    <property type="protein sequence ID" value="OGC80107.1"/>
    <property type="molecule type" value="Genomic_DNA"/>
</dbReference>
<dbReference type="GO" id="GO:0005524">
    <property type="term" value="F:ATP binding"/>
    <property type="evidence" value="ECO:0007669"/>
    <property type="project" value="UniProtKB-KW"/>
</dbReference>
<keyword evidence="3" id="KW-0067">ATP-binding</keyword>
<evidence type="ECO:0000256" key="3">
    <source>
        <dbReference type="ARBA" id="ARBA00022840"/>
    </source>
</evidence>
<name>A0A1F4XEK1_9BACT</name>
<comment type="caution">
    <text evidence="6">The sequence shown here is derived from an EMBL/GenBank/DDBJ whole genome shotgun (WGS) entry which is preliminary data.</text>
</comment>
<evidence type="ECO:0000259" key="4">
    <source>
        <dbReference type="Pfam" id="PF02875"/>
    </source>
</evidence>
<evidence type="ECO:0008006" key="8">
    <source>
        <dbReference type="Google" id="ProtNLM"/>
    </source>
</evidence>
<evidence type="ECO:0000313" key="7">
    <source>
        <dbReference type="Proteomes" id="UP000176185"/>
    </source>
</evidence>
<feature type="domain" description="Mur ligase C-terminal" evidence="4">
    <location>
        <begin position="278"/>
        <end position="412"/>
    </location>
</feature>
<evidence type="ECO:0000256" key="2">
    <source>
        <dbReference type="ARBA" id="ARBA00022741"/>
    </source>
</evidence>
<dbReference type="Proteomes" id="UP000176185">
    <property type="component" value="Unassembled WGS sequence"/>
</dbReference>
<dbReference type="STRING" id="1797243.A2943_03320"/>
<dbReference type="SUPFAM" id="SSF53623">
    <property type="entry name" value="MurD-like peptide ligases, catalytic domain"/>
    <property type="match status" value="1"/>
</dbReference>
<dbReference type="InterPro" id="IPR004101">
    <property type="entry name" value="Mur_ligase_C"/>
</dbReference>
<dbReference type="InterPro" id="IPR036565">
    <property type="entry name" value="Mur-like_cat_sf"/>
</dbReference>
<dbReference type="PANTHER" id="PTHR43024">
    <property type="entry name" value="UDP-N-ACETYLMURAMOYL-TRIPEPTIDE--D-ALANYL-D-ALANINE LIGASE"/>
    <property type="match status" value="1"/>
</dbReference>